<keyword evidence="10" id="KW-1185">Reference proteome</keyword>
<evidence type="ECO:0000313" key="9">
    <source>
        <dbReference type="EMBL" id="KAH0464128.1"/>
    </source>
</evidence>
<evidence type="ECO:0000256" key="4">
    <source>
        <dbReference type="ARBA" id="ARBA00023002"/>
    </source>
</evidence>
<evidence type="ECO:0000313" key="10">
    <source>
        <dbReference type="Proteomes" id="UP000775213"/>
    </source>
</evidence>
<gene>
    <name evidence="9" type="ORF">IEQ34_006914</name>
</gene>
<dbReference type="PROSITE" id="PS00086">
    <property type="entry name" value="CYTOCHROME_P450"/>
    <property type="match status" value="1"/>
</dbReference>
<evidence type="ECO:0000256" key="3">
    <source>
        <dbReference type="ARBA" id="ARBA00022723"/>
    </source>
</evidence>
<keyword evidence="6 8" id="KW-0503">Monooxygenase</keyword>
<feature type="binding site" description="axial binding residue" evidence="7">
    <location>
        <position position="129"/>
    </location>
    <ligand>
        <name>heme</name>
        <dbReference type="ChEBI" id="CHEBI:30413"/>
    </ligand>
    <ligandPart>
        <name>Fe</name>
        <dbReference type="ChEBI" id="CHEBI:18248"/>
    </ligandPart>
</feature>
<dbReference type="EMBL" id="JAGFBR010000007">
    <property type="protein sequence ID" value="KAH0464128.1"/>
    <property type="molecule type" value="Genomic_DNA"/>
</dbReference>
<dbReference type="AlphaFoldDB" id="A0AAV7H846"/>
<dbReference type="Pfam" id="PF00067">
    <property type="entry name" value="p450"/>
    <property type="match status" value="2"/>
</dbReference>
<dbReference type="PANTHER" id="PTHR47953:SF5">
    <property type="entry name" value="CYTOCHROME P450 71AV8-LIKE"/>
    <property type="match status" value="1"/>
</dbReference>
<dbReference type="InterPro" id="IPR017972">
    <property type="entry name" value="Cyt_P450_CS"/>
</dbReference>
<sequence>MENVKVFILVSASTKNNDLFIARSDTSSVAFVWAMTELIRHPKVRKVLNGKRILEEGDINKLLYLSQVIKETLRLHPIAPLVPRLCHEIVELAGYTILVESRVRVEERTLDFEVANFQYIPFGGGRRICPGVSFALASIELWLAQKLFYFNWELPRGRSTQELDVEEAFGLILTRKNDLCLASTHTVGFKTLPKPTALSSTSSSVRSILLSSHPQNLFAIFSKLMTLICFKA</sequence>
<evidence type="ECO:0000256" key="6">
    <source>
        <dbReference type="ARBA" id="ARBA00023033"/>
    </source>
</evidence>
<dbReference type="Gene3D" id="1.10.630.10">
    <property type="entry name" value="Cytochrome P450"/>
    <property type="match status" value="2"/>
</dbReference>
<dbReference type="PANTHER" id="PTHR47953">
    <property type="entry name" value="OS08G0105600 PROTEIN"/>
    <property type="match status" value="1"/>
</dbReference>
<dbReference type="InterPro" id="IPR052306">
    <property type="entry name" value="CYP450_71D"/>
</dbReference>
<comment type="caution">
    <text evidence="9">The sequence shown here is derived from an EMBL/GenBank/DDBJ whole genome shotgun (WGS) entry which is preliminary data.</text>
</comment>
<dbReference type="GO" id="GO:0020037">
    <property type="term" value="F:heme binding"/>
    <property type="evidence" value="ECO:0007669"/>
    <property type="project" value="InterPro"/>
</dbReference>
<dbReference type="GO" id="GO:0005506">
    <property type="term" value="F:iron ion binding"/>
    <property type="evidence" value="ECO:0007669"/>
    <property type="project" value="InterPro"/>
</dbReference>
<keyword evidence="4 8" id="KW-0560">Oxidoreductase</keyword>
<keyword evidence="3 7" id="KW-0479">Metal-binding</keyword>
<proteinExistence type="inferred from homology"/>
<accession>A0AAV7H846</accession>
<evidence type="ECO:0000256" key="7">
    <source>
        <dbReference type="PIRSR" id="PIRSR602403-1"/>
    </source>
</evidence>
<name>A0AAV7H846_DENCH</name>
<evidence type="ECO:0000256" key="2">
    <source>
        <dbReference type="ARBA" id="ARBA00022617"/>
    </source>
</evidence>
<dbReference type="Proteomes" id="UP000775213">
    <property type="component" value="Unassembled WGS sequence"/>
</dbReference>
<evidence type="ECO:0000256" key="5">
    <source>
        <dbReference type="ARBA" id="ARBA00023004"/>
    </source>
</evidence>
<keyword evidence="2 7" id="KW-0349">Heme</keyword>
<dbReference type="PRINTS" id="PR00385">
    <property type="entry name" value="P450"/>
</dbReference>
<dbReference type="InterPro" id="IPR036396">
    <property type="entry name" value="Cyt_P450_sf"/>
</dbReference>
<evidence type="ECO:0008006" key="11">
    <source>
        <dbReference type="Google" id="ProtNLM"/>
    </source>
</evidence>
<keyword evidence="5 7" id="KW-0408">Iron</keyword>
<dbReference type="GO" id="GO:0004497">
    <property type="term" value="F:monooxygenase activity"/>
    <property type="evidence" value="ECO:0007669"/>
    <property type="project" value="UniProtKB-KW"/>
</dbReference>
<dbReference type="InterPro" id="IPR001128">
    <property type="entry name" value="Cyt_P450"/>
</dbReference>
<reference evidence="9 10" key="1">
    <citation type="journal article" date="2021" name="Hortic Res">
        <title>Chromosome-scale assembly of the Dendrobium chrysotoxum genome enhances the understanding of orchid evolution.</title>
        <authorList>
            <person name="Zhang Y."/>
            <person name="Zhang G.Q."/>
            <person name="Zhang D."/>
            <person name="Liu X.D."/>
            <person name="Xu X.Y."/>
            <person name="Sun W.H."/>
            <person name="Yu X."/>
            <person name="Zhu X."/>
            <person name="Wang Z.W."/>
            <person name="Zhao X."/>
            <person name="Zhong W.Y."/>
            <person name="Chen H."/>
            <person name="Yin W.L."/>
            <person name="Huang T."/>
            <person name="Niu S.C."/>
            <person name="Liu Z.J."/>
        </authorList>
    </citation>
    <scope>NUCLEOTIDE SEQUENCE [LARGE SCALE GENOMIC DNA]</scope>
    <source>
        <strain evidence="9">Lindl</strain>
    </source>
</reference>
<dbReference type="SUPFAM" id="SSF48264">
    <property type="entry name" value="Cytochrome P450"/>
    <property type="match status" value="1"/>
</dbReference>
<comment type="cofactor">
    <cofactor evidence="7">
        <name>heme</name>
        <dbReference type="ChEBI" id="CHEBI:30413"/>
    </cofactor>
</comment>
<dbReference type="InterPro" id="IPR002403">
    <property type="entry name" value="Cyt_P450_E_grp-IV"/>
</dbReference>
<comment type="similarity">
    <text evidence="1 8">Belongs to the cytochrome P450 family.</text>
</comment>
<evidence type="ECO:0000256" key="8">
    <source>
        <dbReference type="RuleBase" id="RU000461"/>
    </source>
</evidence>
<evidence type="ECO:0000256" key="1">
    <source>
        <dbReference type="ARBA" id="ARBA00010617"/>
    </source>
</evidence>
<dbReference type="GO" id="GO:0016705">
    <property type="term" value="F:oxidoreductase activity, acting on paired donors, with incorporation or reduction of molecular oxygen"/>
    <property type="evidence" value="ECO:0007669"/>
    <property type="project" value="InterPro"/>
</dbReference>
<protein>
    <recommendedName>
        <fullName evidence="11">Cytochrome P450</fullName>
    </recommendedName>
</protein>
<organism evidence="9 10">
    <name type="scientific">Dendrobium chrysotoxum</name>
    <name type="common">Orchid</name>
    <dbReference type="NCBI Taxonomy" id="161865"/>
    <lineage>
        <taxon>Eukaryota</taxon>
        <taxon>Viridiplantae</taxon>
        <taxon>Streptophyta</taxon>
        <taxon>Embryophyta</taxon>
        <taxon>Tracheophyta</taxon>
        <taxon>Spermatophyta</taxon>
        <taxon>Magnoliopsida</taxon>
        <taxon>Liliopsida</taxon>
        <taxon>Asparagales</taxon>
        <taxon>Orchidaceae</taxon>
        <taxon>Epidendroideae</taxon>
        <taxon>Malaxideae</taxon>
        <taxon>Dendrobiinae</taxon>
        <taxon>Dendrobium</taxon>
    </lineage>
</organism>
<dbReference type="PRINTS" id="PR00465">
    <property type="entry name" value="EP450IV"/>
</dbReference>